<protein>
    <recommendedName>
        <fullName evidence="1">Sulfatase N-terminal domain-containing protein</fullName>
    </recommendedName>
</protein>
<proteinExistence type="predicted"/>
<dbReference type="eggNOG" id="COG3119">
    <property type="taxonomic scope" value="Bacteria"/>
</dbReference>
<dbReference type="HOGENOM" id="CLU_996951_0_0_0"/>
<dbReference type="InParanoid" id="Q01TB2"/>
<dbReference type="PANTHER" id="PTHR43751:SF3">
    <property type="entry name" value="SULFATASE N-TERMINAL DOMAIN-CONTAINING PROTEIN"/>
    <property type="match status" value="1"/>
</dbReference>
<dbReference type="InterPro" id="IPR052701">
    <property type="entry name" value="GAG_Ulvan_Degrading_Sulfatases"/>
</dbReference>
<dbReference type="InterPro" id="IPR000917">
    <property type="entry name" value="Sulfatase_N"/>
</dbReference>
<dbReference type="STRING" id="234267.Acid_6182"/>
<dbReference type="Pfam" id="PF00884">
    <property type="entry name" value="Sulfatase"/>
    <property type="match status" value="1"/>
</dbReference>
<gene>
    <name evidence="2" type="ordered locus">Acid_6182</name>
</gene>
<dbReference type="OrthoDB" id="279611at2"/>
<accession>Q01TB2</accession>
<organism evidence="2">
    <name type="scientific">Solibacter usitatus (strain Ellin6076)</name>
    <dbReference type="NCBI Taxonomy" id="234267"/>
    <lineage>
        <taxon>Bacteria</taxon>
        <taxon>Pseudomonadati</taxon>
        <taxon>Acidobacteriota</taxon>
        <taxon>Terriglobia</taxon>
        <taxon>Bryobacterales</taxon>
        <taxon>Solibacteraceae</taxon>
        <taxon>Candidatus Solibacter</taxon>
    </lineage>
</organism>
<dbReference type="InterPro" id="IPR017850">
    <property type="entry name" value="Alkaline_phosphatase_core_sf"/>
</dbReference>
<feature type="domain" description="Sulfatase N-terminal" evidence="1">
    <location>
        <begin position="47"/>
        <end position="282"/>
    </location>
</feature>
<evidence type="ECO:0000313" key="2">
    <source>
        <dbReference type="EMBL" id="ABJ87108.1"/>
    </source>
</evidence>
<dbReference type="KEGG" id="sus:Acid_6182"/>
<dbReference type="AlphaFoldDB" id="Q01TB2"/>
<dbReference type="SUPFAM" id="SSF53649">
    <property type="entry name" value="Alkaline phosphatase-like"/>
    <property type="match status" value="1"/>
</dbReference>
<reference evidence="2" key="1">
    <citation type="submission" date="2006-10" db="EMBL/GenBank/DDBJ databases">
        <title>Complete sequence of Solibacter usitatus Ellin6076.</title>
        <authorList>
            <consortium name="US DOE Joint Genome Institute"/>
            <person name="Copeland A."/>
            <person name="Lucas S."/>
            <person name="Lapidus A."/>
            <person name="Barry K."/>
            <person name="Detter J.C."/>
            <person name="Glavina del Rio T."/>
            <person name="Hammon N."/>
            <person name="Israni S."/>
            <person name="Dalin E."/>
            <person name="Tice H."/>
            <person name="Pitluck S."/>
            <person name="Thompson L.S."/>
            <person name="Brettin T."/>
            <person name="Bruce D."/>
            <person name="Han C."/>
            <person name="Tapia R."/>
            <person name="Gilna P."/>
            <person name="Schmutz J."/>
            <person name="Larimer F."/>
            <person name="Land M."/>
            <person name="Hauser L."/>
            <person name="Kyrpides N."/>
            <person name="Mikhailova N."/>
            <person name="Janssen P.H."/>
            <person name="Kuske C.R."/>
            <person name="Richardson P."/>
        </authorList>
    </citation>
    <scope>NUCLEOTIDE SEQUENCE</scope>
    <source>
        <strain evidence="2">Ellin6076</strain>
    </source>
</reference>
<sequence length="287" mass="32869">MKSKPAGPQPNNYIIVVFDSCRYDSFLAAKPKTITRLGEVEPRWSYASWTAPSHYNLLSGLLPHDSPKQVFASEYYKKDFLKYAERLGVEGVGFKSLIPKLYFPAFLQQSLGYRTHAMVSLPVLNPRTILNNGFDTYRLMDNHNDMRAMVKEMRFPEDKPSFYLLNVGETHYPYALPDEPPEEWPRISGIHGVFKHLDDQIVGGKLVKGGDKFFNAAKMKMLRDRQVKAVKYLDRVVEELFDIVPKNTYITITADHGELFGEGGFFGHGPIMHKKVFEVPFVEGKIR</sequence>
<dbReference type="PANTHER" id="PTHR43751">
    <property type="entry name" value="SULFATASE"/>
    <property type="match status" value="1"/>
</dbReference>
<name>Q01TB2_SOLUE</name>
<evidence type="ECO:0000259" key="1">
    <source>
        <dbReference type="Pfam" id="PF00884"/>
    </source>
</evidence>
<dbReference type="EMBL" id="CP000473">
    <property type="protein sequence ID" value="ABJ87108.1"/>
    <property type="molecule type" value="Genomic_DNA"/>
</dbReference>
<dbReference type="Gene3D" id="3.40.720.10">
    <property type="entry name" value="Alkaline Phosphatase, subunit A"/>
    <property type="match status" value="1"/>
</dbReference>